<dbReference type="AlphaFoldDB" id="A0A383CYG6"/>
<gene>
    <name evidence="1" type="ORF">METZ01_LOCUS489849</name>
</gene>
<sequence>MTPPLVTMRSVSLYIGERSLFSDLDLHVQAKDRLCVVGR</sequence>
<organism evidence="1">
    <name type="scientific">marine metagenome</name>
    <dbReference type="NCBI Taxonomy" id="408172"/>
    <lineage>
        <taxon>unclassified sequences</taxon>
        <taxon>metagenomes</taxon>
        <taxon>ecological metagenomes</taxon>
    </lineage>
</organism>
<accession>A0A383CYG6</accession>
<reference evidence="1" key="1">
    <citation type="submission" date="2018-05" db="EMBL/GenBank/DDBJ databases">
        <authorList>
            <person name="Lanie J.A."/>
            <person name="Ng W.-L."/>
            <person name="Kazmierczak K.M."/>
            <person name="Andrzejewski T.M."/>
            <person name="Davidsen T.M."/>
            <person name="Wayne K.J."/>
            <person name="Tettelin H."/>
            <person name="Glass J.I."/>
            <person name="Rusch D."/>
            <person name="Podicherti R."/>
            <person name="Tsui H.-C.T."/>
            <person name="Winkler M.E."/>
        </authorList>
    </citation>
    <scope>NUCLEOTIDE SEQUENCE</scope>
</reference>
<feature type="non-terminal residue" evidence="1">
    <location>
        <position position="39"/>
    </location>
</feature>
<name>A0A383CYG6_9ZZZZ</name>
<protein>
    <recommendedName>
        <fullName evidence="2">ABC transporter domain-containing protein</fullName>
    </recommendedName>
</protein>
<proteinExistence type="predicted"/>
<dbReference type="EMBL" id="UINC01212598">
    <property type="protein sequence ID" value="SVE36995.1"/>
    <property type="molecule type" value="Genomic_DNA"/>
</dbReference>
<evidence type="ECO:0008006" key="2">
    <source>
        <dbReference type="Google" id="ProtNLM"/>
    </source>
</evidence>
<evidence type="ECO:0000313" key="1">
    <source>
        <dbReference type="EMBL" id="SVE36995.1"/>
    </source>
</evidence>